<dbReference type="Proteomes" id="UP000664132">
    <property type="component" value="Unassembled WGS sequence"/>
</dbReference>
<dbReference type="SUPFAM" id="SSF56176">
    <property type="entry name" value="FAD-binding/transporter-associated domain-like"/>
    <property type="match status" value="1"/>
</dbReference>
<evidence type="ECO:0000313" key="2">
    <source>
        <dbReference type="Proteomes" id="UP000664132"/>
    </source>
</evidence>
<dbReference type="GO" id="GO:0008202">
    <property type="term" value="P:steroid metabolic process"/>
    <property type="evidence" value="ECO:0007669"/>
    <property type="project" value="TreeGrafter"/>
</dbReference>
<organism evidence="1 2">
    <name type="scientific">Cadophora malorum</name>
    <dbReference type="NCBI Taxonomy" id="108018"/>
    <lineage>
        <taxon>Eukaryota</taxon>
        <taxon>Fungi</taxon>
        <taxon>Dikarya</taxon>
        <taxon>Ascomycota</taxon>
        <taxon>Pezizomycotina</taxon>
        <taxon>Leotiomycetes</taxon>
        <taxon>Helotiales</taxon>
        <taxon>Ploettnerulaceae</taxon>
        <taxon>Cadophora</taxon>
    </lineage>
</organism>
<dbReference type="GO" id="GO:0050660">
    <property type="term" value="F:flavin adenine dinucleotide binding"/>
    <property type="evidence" value="ECO:0007669"/>
    <property type="project" value="InterPro"/>
</dbReference>
<dbReference type="GO" id="GO:0016020">
    <property type="term" value="C:membrane"/>
    <property type="evidence" value="ECO:0007669"/>
    <property type="project" value="TreeGrafter"/>
</dbReference>
<sequence>MPELHWWSQTYRWIAWSKPLKYGLVPPVVMEFPGITVGGGYAGTSGEGSLFKHGFFNRTINYVHVILANGDLVKASEEERPDLFKGAAGAVGSLGIVTLVELKLIEATKYVETTYHPIASVPEAAQKLGHLATSPDLDCLDGILFSLHRGLVITGRMTNDSDPNFPVRSFSKASDPWFYLRGEEIASQAKDSGPTTELIPLEEYLFRYDRGGFWVGYSAFKYFYTPFNWITRCGFSTSYVVQDLALPYSTVDSLIEYTQASFNIFPLWLCPSRQDCLETFHRHYPDREDDGTLKPMLNVGLWGFGPSNRESFIKLTQDLEVKLQELGGMKWLYANTYYPEIDFWNIYDLSGLWGVYSARASGQKLLAQRSTLKSIESKDCEYID</sequence>
<dbReference type="PANTHER" id="PTHR10801:SF10">
    <property type="entry name" value="FAD BINDING DOMAIN PROTEIN (AFU_ORTHOLOGUE AFUA_6G14300)"/>
    <property type="match status" value="1"/>
</dbReference>
<dbReference type="EMBL" id="JAFJYH010000172">
    <property type="protein sequence ID" value="KAG4416853.1"/>
    <property type="molecule type" value="Genomic_DNA"/>
</dbReference>
<protein>
    <recommendedName>
        <fullName evidence="3">Delta(24)-sterol reductase</fullName>
    </recommendedName>
</protein>
<dbReference type="InterPro" id="IPR016169">
    <property type="entry name" value="FAD-bd_PCMH_sub2"/>
</dbReference>
<comment type="caution">
    <text evidence="1">The sequence shown here is derived from an EMBL/GenBank/DDBJ whole genome shotgun (WGS) entry which is preliminary data.</text>
</comment>
<keyword evidence="2" id="KW-1185">Reference proteome</keyword>
<dbReference type="AlphaFoldDB" id="A0A8H7TDK3"/>
<dbReference type="GO" id="GO:0000246">
    <property type="term" value="F:Delta24(24-1) sterol reductase activity"/>
    <property type="evidence" value="ECO:0007669"/>
    <property type="project" value="TreeGrafter"/>
</dbReference>
<proteinExistence type="predicted"/>
<accession>A0A8H7TDK3</accession>
<name>A0A8H7TDK3_9HELO</name>
<dbReference type="InterPro" id="IPR036318">
    <property type="entry name" value="FAD-bd_PCMH-like_sf"/>
</dbReference>
<gene>
    <name evidence="1" type="ORF">IFR04_009995</name>
</gene>
<dbReference type="Gene3D" id="3.30.465.10">
    <property type="match status" value="1"/>
</dbReference>
<evidence type="ECO:0008006" key="3">
    <source>
        <dbReference type="Google" id="ProtNLM"/>
    </source>
</evidence>
<evidence type="ECO:0000313" key="1">
    <source>
        <dbReference type="EMBL" id="KAG4416853.1"/>
    </source>
</evidence>
<reference evidence="1" key="1">
    <citation type="submission" date="2021-02" db="EMBL/GenBank/DDBJ databases">
        <title>Genome sequence Cadophora malorum strain M34.</title>
        <authorList>
            <person name="Stefanovic E."/>
            <person name="Vu D."/>
            <person name="Scully C."/>
            <person name="Dijksterhuis J."/>
            <person name="Roader J."/>
            <person name="Houbraken J."/>
        </authorList>
    </citation>
    <scope>NUCLEOTIDE SEQUENCE</scope>
    <source>
        <strain evidence="1">M34</strain>
    </source>
</reference>
<dbReference type="InterPro" id="IPR040165">
    <property type="entry name" value="Diminuto-like"/>
</dbReference>
<dbReference type="OrthoDB" id="415825at2759"/>
<dbReference type="GO" id="GO:0005737">
    <property type="term" value="C:cytoplasm"/>
    <property type="evidence" value="ECO:0007669"/>
    <property type="project" value="TreeGrafter"/>
</dbReference>
<dbReference type="PANTHER" id="PTHR10801">
    <property type="entry name" value="24-DEHYDROCHOLESTEROL REDUCTASE"/>
    <property type="match status" value="1"/>
</dbReference>